<organism evidence="21 22">
    <name type="scientific">Pelobates cultripes</name>
    <name type="common">Western spadefoot toad</name>
    <dbReference type="NCBI Taxonomy" id="61616"/>
    <lineage>
        <taxon>Eukaryota</taxon>
        <taxon>Metazoa</taxon>
        <taxon>Chordata</taxon>
        <taxon>Craniata</taxon>
        <taxon>Vertebrata</taxon>
        <taxon>Euteleostomi</taxon>
        <taxon>Amphibia</taxon>
        <taxon>Batrachia</taxon>
        <taxon>Anura</taxon>
        <taxon>Pelobatoidea</taxon>
        <taxon>Pelobatidae</taxon>
        <taxon>Pelobates</taxon>
    </lineage>
</organism>
<evidence type="ECO:0000313" key="21">
    <source>
        <dbReference type="EMBL" id="CAH2274448.1"/>
    </source>
</evidence>
<evidence type="ECO:0000256" key="13">
    <source>
        <dbReference type="ARBA" id="ARBA00023160"/>
    </source>
</evidence>
<comment type="catalytic activity">
    <reaction evidence="16">
        <text>a very-long-chain (3R)-3-hydroxyacyl-CoA = a very-long-chain (2E)-enoyl-CoA + H2O</text>
        <dbReference type="Rhea" id="RHEA:45812"/>
        <dbReference type="ChEBI" id="CHEBI:15377"/>
        <dbReference type="ChEBI" id="CHEBI:83728"/>
        <dbReference type="ChEBI" id="CHEBI:85440"/>
        <dbReference type="EC" id="4.2.1.134"/>
    </reaction>
    <physiologicalReaction direction="left-to-right" evidence="16">
        <dbReference type="Rhea" id="RHEA:45813"/>
    </physiologicalReaction>
</comment>
<dbReference type="GO" id="GO:0042761">
    <property type="term" value="P:very long-chain fatty acid biosynthetic process"/>
    <property type="evidence" value="ECO:0007669"/>
    <property type="project" value="TreeGrafter"/>
</dbReference>
<dbReference type="GO" id="GO:0005789">
    <property type="term" value="C:endoplasmic reticulum membrane"/>
    <property type="evidence" value="ECO:0007669"/>
    <property type="project" value="UniProtKB-SubCell"/>
</dbReference>
<feature type="transmembrane region" description="Helical" evidence="19">
    <location>
        <begin position="185"/>
        <end position="207"/>
    </location>
</feature>
<dbReference type="EMBL" id="OW240914">
    <property type="protein sequence ID" value="CAH2274448.1"/>
    <property type="molecule type" value="Genomic_DNA"/>
</dbReference>
<evidence type="ECO:0000256" key="6">
    <source>
        <dbReference type="ARBA" id="ARBA00022692"/>
    </source>
</evidence>
<keyword evidence="6 19" id="KW-0812">Transmembrane</keyword>
<evidence type="ECO:0000256" key="3">
    <source>
        <dbReference type="ARBA" id="ARBA00007811"/>
    </source>
</evidence>
<dbReference type="InterPro" id="IPR007482">
    <property type="entry name" value="Tyr_Pase-like_PTPLA"/>
</dbReference>
<dbReference type="PROSITE" id="PS51203">
    <property type="entry name" value="CS"/>
    <property type="match status" value="1"/>
</dbReference>
<dbReference type="GO" id="GO:0030497">
    <property type="term" value="P:fatty acid elongation"/>
    <property type="evidence" value="ECO:0007669"/>
    <property type="project" value="TreeGrafter"/>
</dbReference>
<proteinExistence type="inferred from homology"/>
<evidence type="ECO:0000259" key="20">
    <source>
        <dbReference type="PROSITE" id="PS51203"/>
    </source>
</evidence>
<comment type="caution">
    <text evidence="19">Lacks conserved residue(s) required for the propagation of feature annotation.</text>
</comment>
<evidence type="ECO:0000256" key="14">
    <source>
        <dbReference type="ARBA" id="ARBA00023239"/>
    </source>
</evidence>
<dbReference type="Proteomes" id="UP001295444">
    <property type="component" value="Chromosome 03"/>
</dbReference>
<dbReference type="AlphaFoldDB" id="A0AAD1VZ64"/>
<comment type="similarity">
    <text evidence="3 19">Belongs to the very long-chain fatty acids dehydratase HACD family.</text>
</comment>
<evidence type="ECO:0000256" key="2">
    <source>
        <dbReference type="ARBA" id="ARBA00005194"/>
    </source>
</evidence>
<feature type="domain" description="CS" evidence="20">
    <location>
        <begin position="43"/>
        <end position="132"/>
    </location>
</feature>
<dbReference type="InterPro" id="IPR008978">
    <property type="entry name" value="HSP20-like_chaperone"/>
</dbReference>
<comment type="function">
    <text evidence="19">Catalyzes the third of the four reactions of the long-chain fatty acids elongation cycle. This endoplasmic reticulum-bound enzymatic process, allows the addition of two carbons to the chain of long- and very long-chain fatty acids/VLCFAs per cycle. This enzyme catalyzes the dehydration of the 3-hydroxyacyl-CoA intermediate into trans-2,3-enoyl-CoA, within each cycle of fatty acid elongation. Thereby, it participates to the production of VLCFAs of different chain lengths that are involved in multiple biological processes as precursors of membrane lipids and lipid mediators.</text>
</comment>
<evidence type="ECO:0000256" key="7">
    <source>
        <dbReference type="ARBA" id="ARBA00022824"/>
    </source>
</evidence>
<comment type="pathway">
    <text evidence="2 19">Lipid metabolism; fatty acid biosynthesis.</text>
</comment>
<evidence type="ECO:0000256" key="10">
    <source>
        <dbReference type="ARBA" id="ARBA00023054"/>
    </source>
</evidence>
<dbReference type="Gene3D" id="2.60.40.790">
    <property type="match status" value="1"/>
</dbReference>
<keyword evidence="10" id="KW-0175">Coiled coil</keyword>
<keyword evidence="14 19" id="KW-0456">Lyase</keyword>
<accession>A0AAD1VZ64</accession>
<dbReference type="PANTHER" id="PTHR11035">
    <property type="entry name" value="VERY-LONG-CHAIN (3R)-3-HYDROXYACYL-COA DEHYDRATASE"/>
    <property type="match status" value="1"/>
</dbReference>
<evidence type="ECO:0000256" key="19">
    <source>
        <dbReference type="RuleBase" id="RU363109"/>
    </source>
</evidence>
<dbReference type="Pfam" id="PF04387">
    <property type="entry name" value="PTPLA"/>
    <property type="match status" value="1"/>
</dbReference>
<evidence type="ECO:0000256" key="4">
    <source>
        <dbReference type="ARBA" id="ARBA00013122"/>
    </source>
</evidence>
<comment type="catalytic activity">
    <reaction evidence="15">
        <text>(3R)-hydroxyhexadecanoyl-CoA = (2E)-hexadecenoyl-CoA + H2O</text>
        <dbReference type="Rhea" id="RHEA:39159"/>
        <dbReference type="ChEBI" id="CHEBI:15377"/>
        <dbReference type="ChEBI" id="CHEBI:61526"/>
        <dbReference type="ChEBI" id="CHEBI:74278"/>
    </reaction>
    <physiologicalReaction direction="left-to-right" evidence="15">
        <dbReference type="Rhea" id="RHEA:39160"/>
    </physiologicalReaction>
</comment>
<keyword evidence="22" id="KW-1185">Reference proteome</keyword>
<keyword evidence="9 19" id="KW-1133">Transmembrane helix</keyword>
<dbReference type="FunFam" id="2.60.40.790:FF:000016">
    <property type="entry name" value="Very-long-chain (3R)-3-hydroxyacyl-CoA dehydratase"/>
    <property type="match status" value="1"/>
</dbReference>
<keyword evidence="12 19" id="KW-0472">Membrane</keyword>
<feature type="transmembrane region" description="Helical" evidence="19">
    <location>
        <begin position="358"/>
        <end position="379"/>
    </location>
</feature>
<comment type="subcellular location">
    <subcellularLocation>
        <location evidence="1 19">Endoplasmic reticulum membrane</location>
        <topology evidence="1 19">Multi-pass membrane protein</topology>
    </subcellularLocation>
</comment>
<evidence type="ECO:0000256" key="18">
    <source>
        <dbReference type="ARBA" id="ARBA00067622"/>
    </source>
</evidence>
<dbReference type="SUPFAM" id="SSF49764">
    <property type="entry name" value="HSP20-like chaperones"/>
    <property type="match status" value="1"/>
</dbReference>
<protein>
    <recommendedName>
        <fullName evidence="18 19">Very-long-chain (3R)-3-hydroxyacyl-CoA dehydratase</fullName>
        <ecNumber evidence="4 19">4.2.1.134</ecNumber>
    </recommendedName>
</protein>
<evidence type="ECO:0000256" key="9">
    <source>
        <dbReference type="ARBA" id="ARBA00022989"/>
    </source>
</evidence>
<dbReference type="GO" id="GO:0102158">
    <property type="term" value="F:very-long-chain (3R)-3-hydroxyacyl-CoA dehydratase activity"/>
    <property type="evidence" value="ECO:0007669"/>
    <property type="project" value="UniProtKB-EC"/>
</dbReference>
<reference evidence="21" key="1">
    <citation type="submission" date="2022-03" db="EMBL/GenBank/DDBJ databases">
        <authorList>
            <person name="Alioto T."/>
            <person name="Alioto T."/>
            <person name="Gomez Garrido J."/>
        </authorList>
    </citation>
    <scope>NUCLEOTIDE SEQUENCE</scope>
</reference>
<comment type="function">
    <text evidence="17">Catalyzes the third of the four reactions of the long-chain fatty acids elongation cycle. This endoplasmic reticulum-bound enzymatic process, allows the addition of two carbons to the chain of long- and very long-chain fatty acids/VLCFAs per cycle. This enzyme catalyzes the dehydration of the 3-hydroxyacyl-CoA intermediate into trans-2,3-enoyl-CoA, within each cycle of fatty acid elongation. Thereby, it participates in the production of VLCFAs of different chain lengths that are involved in multiple biological processes as precursors of membrane lipids and lipid mediators. Involved in Rac1-signaling pathways leading to the modulation of gene expression.</text>
</comment>
<evidence type="ECO:0000256" key="16">
    <source>
        <dbReference type="ARBA" id="ARBA00023727"/>
    </source>
</evidence>
<evidence type="ECO:0000256" key="12">
    <source>
        <dbReference type="ARBA" id="ARBA00023136"/>
    </source>
</evidence>
<dbReference type="EC" id="4.2.1.134" evidence="4 19"/>
<keyword evidence="13 19" id="KW-0275">Fatty acid biosynthesis</keyword>
<keyword evidence="7 19" id="KW-0256">Endoplasmic reticulum</keyword>
<dbReference type="InterPro" id="IPR007052">
    <property type="entry name" value="CS_dom"/>
</dbReference>
<sequence>MALTDLQTPPPSCAAHRPVGLQCPGSIVGVEAAVAGSVAPRMSLTPQVYWAQRHHELYLRVELSDVQSPEIHISDNTLHFKALGHGAKGVNTYEFSLEFLEPVKPEVQQRSTQRQVGITVKKCESNWWLRLTKQERKPLFLSPDFDRWLDESDAEKELHDKEQRITKIRTESRTREDPFLYVKRGYLFMYNLVQFLGFSWIFVNMTVRLFILGKDSFYDTFHTMADMMYFCQTLAVLEIINPLIGLVKTGVFPSVIQVVGRNVILFIVLGQLEEMQNKGVVFFVFYLWSTIEIIRYPFYMLACIDVEWKLLTWIRYTIWIPLYPLGGLAEAASIVQAIPVFNETEKFSLQVPLLNVAISFSIFLIIYLVFLGAGLVINCRHMNKQRRRRLGRRKRKMH</sequence>
<keyword evidence="11 19" id="KW-0443">Lipid metabolism</keyword>
<dbReference type="GO" id="GO:0030148">
    <property type="term" value="P:sphingolipid biosynthetic process"/>
    <property type="evidence" value="ECO:0007669"/>
    <property type="project" value="TreeGrafter"/>
</dbReference>
<keyword evidence="5 19" id="KW-0444">Lipid biosynthesis</keyword>
<evidence type="ECO:0000256" key="5">
    <source>
        <dbReference type="ARBA" id="ARBA00022516"/>
    </source>
</evidence>
<evidence type="ECO:0000256" key="15">
    <source>
        <dbReference type="ARBA" id="ARBA00023688"/>
    </source>
</evidence>
<evidence type="ECO:0000256" key="11">
    <source>
        <dbReference type="ARBA" id="ARBA00023098"/>
    </source>
</evidence>
<dbReference type="PANTHER" id="PTHR11035:SF20">
    <property type="entry name" value="VERY-LONG-CHAIN (3R)-3-HYDROXYACYL-COA DEHYDRATASE 3"/>
    <property type="match status" value="1"/>
</dbReference>
<name>A0AAD1VZ64_PELCU</name>
<dbReference type="CDD" id="cd06465">
    <property type="entry name" value="p23_hB-ind1_like"/>
    <property type="match status" value="1"/>
</dbReference>
<gene>
    <name evidence="21" type="ORF">PECUL_23A037842</name>
</gene>
<evidence type="ECO:0000256" key="8">
    <source>
        <dbReference type="ARBA" id="ARBA00022832"/>
    </source>
</evidence>
<feature type="transmembrane region" description="Helical" evidence="19">
    <location>
        <begin position="281"/>
        <end position="304"/>
    </location>
</feature>
<keyword evidence="8 19" id="KW-0276">Fatty acid metabolism</keyword>
<evidence type="ECO:0000256" key="17">
    <source>
        <dbReference type="ARBA" id="ARBA00053723"/>
    </source>
</evidence>
<evidence type="ECO:0000256" key="1">
    <source>
        <dbReference type="ARBA" id="ARBA00004477"/>
    </source>
</evidence>
<evidence type="ECO:0000313" key="22">
    <source>
        <dbReference type="Proteomes" id="UP001295444"/>
    </source>
</evidence>
<feature type="transmembrane region" description="Helical" evidence="19">
    <location>
        <begin position="316"/>
        <end position="338"/>
    </location>
</feature>